<evidence type="ECO:0000313" key="4">
    <source>
        <dbReference type="Proteomes" id="UP000253529"/>
    </source>
</evidence>
<keyword evidence="1" id="KW-0732">Signal</keyword>
<dbReference type="NCBIfam" id="TIGR02595">
    <property type="entry name" value="PEP_CTERM"/>
    <property type="match status" value="1"/>
</dbReference>
<feature type="chain" id="PRO_5016759460" evidence="1">
    <location>
        <begin position="40"/>
        <end position="371"/>
    </location>
</feature>
<evidence type="ECO:0000313" key="3">
    <source>
        <dbReference type="EMBL" id="RBP05065.1"/>
    </source>
</evidence>
<accession>A0A366EU92</accession>
<evidence type="ECO:0000256" key="1">
    <source>
        <dbReference type="SAM" id="SignalP"/>
    </source>
</evidence>
<organism evidence="3 4">
    <name type="scientific">Roseiarcus fermentans</name>
    <dbReference type="NCBI Taxonomy" id="1473586"/>
    <lineage>
        <taxon>Bacteria</taxon>
        <taxon>Pseudomonadati</taxon>
        <taxon>Pseudomonadota</taxon>
        <taxon>Alphaproteobacteria</taxon>
        <taxon>Hyphomicrobiales</taxon>
        <taxon>Roseiarcaceae</taxon>
        <taxon>Roseiarcus</taxon>
    </lineage>
</organism>
<dbReference type="AlphaFoldDB" id="A0A366EU92"/>
<name>A0A366EU92_9HYPH</name>
<proteinExistence type="predicted"/>
<comment type="caution">
    <text evidence="3">The sequence shown here is derived from an EMBL/GenBank/DDBJ whole genome shotgun (WGS) entry which is preliminary data.</text>
</comment>
<dbReference type="EMBL" id="QNRK01000037">
    <property type="protein sequence ID" value="RBP05065.1"/>
    <property type="molecule type" value="Genomic_DNA"/>
</dbReference>
<gene>
    <name evidence="3" type="ORF">DFR50_13750</name>
</gene>
<evidence type="ECO:0000259" key="2">
    <source>
        <dbReference type="Pfam" id="PF07589"/>
    </source>
</evidence>
<sequence length="371" mass="38952">MKPISPRSHRLRRTNLLARQLASVSLVALCALATTGAHAAVRYTFTTLNNQTDPTFNQLLGINDNALIAGYYGSGATGHPNKGYLLSPPYGQRNYTNENMPNSVQTQVTGLNDSGTTVGFFANTNQGSGDANTGFYNTGGPTGTYSQVVNPHTPNIPGEVNQLLGVNNQNVAVGFYNDANGSSHGYTFNTKTLTFSADINAPNATSTTTTAINDYGQLAGFATVGSLTEAFLDHNGHFGFFEIPGSTNTEFFGLNDYGVAVGDYVTAQGTTIGIVFNTKTFTWVTLQAPRANGMTVVNGINNHDDVVGFYLDGAGNTNGFLATPSATPAPVSALASAVATAPEPSTWALMVLGFCGLGYASRARRRKVAIA</sequence>
<dbReference type="Proteomes" id="UP000253529">
    <property type="component" value="Unassembled WGS sequence"/>
</dbReference>
<feature type="domain" description="Ice-binding protein C-terminal" evidence="2">
    <location>
        <begin position="341"/>
        <end position="365"/>
    </location>
</feature>
<keyword evidence="4" id="KW-1185">Reference proteome</keyword>
<feature type="signal peptide" evidence="1">
    <location>
        <begin position="1"/>
        <end position="39"/>
    </location>
</feature>
<dbReference type="Pfam" id="PF07589">
    <property type="entry name" value="PEP-CTERM"/>
    <property type="match status" value="1"/>
</dbReference>
<reference evidence="3 4" key="1">
    <citation type="submission" date="2018-06" db="EMBL/GenBank/DDBJ databases">
        <title>Genomic Encyclopedia of Type Strains, Phase IV (KMG-IV): sequencing the most valuable type-strain genomes for metagenomic binning, comparative biology and taxonomic classification.</title>
        <authorList>
            <person name="Goeker M."/>
        </authorList>
    </citation>
    <scope>NUCLEOTIDE SEQUENCE [LARGE SCALE GENOMIC DNA]</scope>
    <source>
        <strain evidence="3 4">DSM 24875</strain>
    </source>
</reference>
<dbReference type="InterPro" id="IPR013424">
    <property type="entry name" value="Ice-binding_C"/>
</dbReference>
<protein>
    <submittedName>
        <fullName evidence="3">Putative secreted protein with PEP-CTERM sorting signal</fullName>
    </submittedName>
</protein>
<dbReference type="RefSeq" id="WP_170153383.1">
    <property type="nucleotide sequence ID" value="NZ_QNRK01000037.1"/>
</dbReference>